<keyword evidence="2" id="KW-0732">Signal</keyword>
<accession>A0AAN6MRP3</accession>
<feature type="region of interest" description="Disordered" evidence="1">
    <location>
        <begin position="274"/>
        <end position="302"/>
    </location>
</feature>
<evidence type="ECO:0000313" key="4">
    <source>
        <dbReference type="Proteomes" id="UP001303889"/>
    </source>
</evidence>
<reference evidence="3" key="1">
    <citation type="journal article" date="2023" name="Mol. Phylogenet. Evol.">
        <title>Genome-scale phylogeny and comparative genomics of the fungal order Sordariales.</title>
        <authorList>
            <person name="Hensen N."/>
            <person name="Bonometti L."/>
            <person name="Westerberg I."/>
            <person name="Brannstrom I.O."/>
            <person name="Guillou S."/>
            <person name="Cros-Aarteil S."/>
            <person name="Calhoun S."/>
            <person name="Haridas S."/>
            <person name="Kuo A."/>
            <person name="Mondo S."/>
            <person name="Pangilinan J."/>
            <person name="Riley R."/>
            <person name="LaButti K."/>
            <person name="Andreopoulos B."/>
            <person name="Lipzen A."/>
            <person name="Chen C."/>
            <person name="Yan M."/>
            <person name="Daum C."/>
            <person name="Ng V."/>
            <person name="Clum A."/>
            <person name="Steindorff A."/>
            <person name="Ohm R.A."/>
            <person name="Martin F."/>
            <person name="Silar P."/>
            <person name="Natvig D.O."/>
            <person name="Lalanne C."/>
            <person name="Gautier V."/>
            <person name="Ament-Velasquez S.L."/>
            <person name="Kruys A."/>
            <person name="Hutchinson M.I."/>
            <person name="Powell A.J."/>
            <person name="Barry K."/>
            <person name="Miller A.N."/>
            <person name="Grigoriev I.V."/>
            <person name="Debuchy R."/>
            <person name="Gladieux P."/>
            <person name="Hiltunen Thoren M."/>
            <person name="Johannesson H."/>
        </authorList>
    </citation>
    <scope>NUCLEOTIDE SEQUENCE</scope>
    <source>
        <strain evidence="3">CBS 103.79</strain>
    </source>
</reference>
<evidence type="ECO:0000313" key="3">
    <source>
        <dbReference type="EMBL" id="KAK3905234.1"/>
    </source>
</evidence>
<comment type="caution">
    <text evidence="3">The sequence shown here is derived from an EMBL/GenBank/DDBJ whole genome shotgun (WGS) entry which is preliminary data.</text>
</comment>
<feature type="signal peptide" evidence="2">
    <location>
        <begin position="1"/>
        <end position="17"/>
    </location>
</feature>
<feature type="chain" id="PRO_5042905478" evidence="2">
    <location>
        <begin position="18"/>
        <end position="302"/>
    </location>
</feature>
<protein>
    <submittedName>
        <fullName evidence="3">Uncharacterized protein</fullName>
    </submittedName>
</protein>
<gene>
    <name evidence="3" type="ORF">C8A05DRAFT_30969</name>
</gene>
<reference evidence="3" key="2">
    <citation type="submission" date="2023-05" db="EMBL/GenBank/DDBJ databases">
        <authorList>
            <consortium name="Lawrence Berkeley National Laboratory"/>
            <person name="Steindorff A."/>
            <person name="Hensen N."/>
            <person name="Bonometti L."/>
            <person name="Westerberg I."/>
            <person name="Brannstrom I.O."/>
            <person name="Guillou S."/>
            <person name="Cros-Aarteil S."/>
            <person name="Calhoun S."/>
            <person name="Haridas S."/>
            <person name="Kuo A."/>
            <person name="Mondo S."/>
            <person name="Pangilinan J."/>
            <person name="Riley R."/>
            <person name="Labutti K."/>
            <person name="Andreopoulos B."/>
            <person name="Lipzen A."/>
            <person name="Chen C."/>
            <person name="Yanf M."/>
            <person name="Daum C."/>
            <person name="Ng V."/>
            <person name="Clum A."/>
            <person name="Ohm R."/>
            <person name="Martin F."/>
            <person name="Silar P."/>
            <person name="Natvig D."/>
            <person name="Lalanne C."/>
            <person name="Gautier V."/>
            <person name="Ament-Velasquez S.L."/>
            <person name="Kruys A."/>
            <person name="Hutchinson M.I."/>
            <person name="Powell A.J."/>
            <person name="Barry K."/>
            <person name="Miller A.N."/>
            <person name="Grigoriev I.V."/>
            <person name="Debuchy R."/>
            <person name="Gladieux P."/>
            <person name="Thoren M.H."/>
            <person name="Johannesson H."/>
        </authorList>
    </citation>
    <scope>NUCLEOTIDE SEQUENCE</scope>
    <source>
        <strain evidence="3">CBS 103.79</strain>
    </source>
</reference>
<sequence length="302" mass="34362">MRPFILPLLALPLSTHAAINWDVYEHGVVPTFKWSRPFPDDGTDPGGFHVNCRHSATFHAKMYKLSDLPADPPAGLAPWRDAIEGFLRNREYVGSWDGVDHKGEDRELVVMEWVDVPEPVRLWIEEQQGDVGGVNEERWLYGVFAKPKGEGETALGTVKPRPTAAPAGDGEGMEKVQVVADKDKIVVFPAGALYEILPLWVAKGSGCERDFNNLAKYRPQAIDHSILAWPVDHTRPHRDLGKRDITFKIEAMSVIETDDGKKARLMWEKMHRMIKRNERRQQREDRAKAKQDMQEGRVRDEL</sequence>
<keyword evidence="4" id="KW-1185">Reference proteome</keyword>
<dbReference type="Proteomes" id="UP001303889">
    <property type="component" value="Unassembled WGS sequence"/>
</dbReference>
<dbReference type="EMBL" id="MU855366">
    <property type="protein sequence ID" value="KAK3905234.1"/>
    <property type="molecule type" value="Genomic_DNA"/>
</dbReference>
<proteinExistence type="predicted"/>
<dbReference type="AlphaFoldDB" id="A0AAN6MRP3"/>
<evidence type="ECO:0000256" key="2">
    <source>
        <dbReference type="SAM" id="SignalP"/>
    </source>
</evidence>
<evidence type="ECO:0000256" key="1">
    <source>
        <dbReference type="SAM" id="MobiDB-lite"/>
    </source>
</evidence>
<name>A0AAN6MRP3_9PEZI</name>
<organism evidence="3 4">
    <name type="scientific">Staphylotrichum tortipilum</name>
    <dbReference type="NCBI Taxonomy" id="2831512"/>
    <lineage>
        <taxon>Eukaryota</taxon>
        <taxon>Fungi</taxon>
        <taxon>Dikarya</taxon>
        <taxon>Ascomycota</taxon>
        <taxon>Pezizomycotina</taxon>
        <taxon>Sordariomycetes</taxon>
        <taxon>Sordariomycetidae</taxon>
        <taxon>Sordariales</taxon>
        <taxon>Chaetomiaceae</taxon>
        <taxon>Staphylotrichum</taxon>
    </lineage>
</organism>